<dbReference type="InterPro" id="IPR011438">
    <property type="entry name" value="DUF1541"/>
</dbReference>
<dbReference type="Pfam" id="PF07563">
    <property type="entry name" value="DUF1541"/>
    <property type="match status" value="2"/>
</dbReference>
<reference evidence="3" key="1">
    <citation type="submission" date="2020-12" db="EMBL/GenBank/DDBJ databases">
        <title>Leucobacter sp. CAS1, isolated from Chromium sludge.</title>
        <authorList>
            <person name="Xu Z."/>
        </authorList>
    </citation>
    <scope>NUCLEOTIDE SEQUENCE</scope>
    <source>
        <strain evidence="3">CSA1</strain>
    </source>
</reference>
<evidence type="ECO:0000313" key="3">
    <source>
        <dbReference type="EMBL" id="MBK0418960.1"/>
    </source>
</evidence>
<dbReference type="EMBL" id="JAEHOH010000010">
    <property type="protein sequence ID" value="MBK0418960.1"/>
    <property type="molecule type" value="Genomic_DNA"/>
</dbReference>
<evidence type="ECO:0000256" key="1">
    <source>
        <dbReference type="SAM" id="MobiDB-lite"/>
    </source>
</evidence>
<evidence type="ECO:0000313" key="4">
    <source>
        <dbReference type="Proteomes" id="UP000608530"/>
    </source>
</evidence>
<keyword evidence="4" id="KW-1185">Reference proteome</keyword>
<organism evidence="3 4">
    <name type="scientific">Leucobacter chromiisoli</name>
    <dbReference type="NCBI Taxonomy" id="2796471"/>
    <lineage>
        <taxon>Bacteria</taxon>
        <taxon>Bacillati</taxon>
        <taxon>Actinomycetota</taxon>
        <taxon>Actinomycetes</taxon>
        <taxon>Micrococcales</taxon>
        <taxon>Microbacteriaceae</taxon>
        <taxon>Leucobacter</taxon>
    </lineage>
</organism>
<feature type="domain" description="DUF1541" evidence="2">
    <location>
        <begin position="104"/>
        <end position="154"/>
    </location>
</feature>
<proteinExistence type="predicted"/>
<feature type="compositionally biased region" description="Basic and acidic residues" evidence="1">
    <location>
        <begin position="53"/>
        <end position="65"/>
    </location>
</feature>
<sequence length="223" mass="23212">MHAAGRLALYGAGLVVAFGAAYGLGDAVVPDRVVESWTQQSQMNEHDEDEHDENEHSEGADHVSEDDGSAQHDGGGMGGHDHPADGGAPPAGIRVATDPSYPIGSTVRLSADHMPGMDGAEATVSGAFTTTTYSVSYTPADGGEPVIDHKWVVHEELEHPGAAPLADGAEAVLLAEHMAGMRGSTATIASSTSETVYMVDLEVDGMTMTNHRWVVESEIRPAG</sequence>
<gene>
    <name evidence="3" type="ORF">JD276_07920</name>
</gene>
<feature type="domain" description="DUF1541" evidence="2">
    <location>
        <begin position="167"/>
        <end position="216"/>
    </location>
</feature>
<dbReference type="RefSeq" id="WP_200115108.1">
    <property type="nucleotide sequence ID" value="NZ_JAEHOH010000010.1"/>
</dbReference>
<dbReference type="Proteomes" id="UP000608530">
    <property type="component" value="Unassembled WGS sequence"/>
</dbReference>
<name>A0A934Q7W0_9MICO</name>
<dbReference type="AlphaFoldDB" id="A0A934Q7W0"/>
<evidence type="ECO:0000259" key="2">
    <source>
        <dbReference type="Pfam" id="PF07563"/>
    </source>
</evidence>
<dbReference type="Gene3D" id="2.30.30.1210">
    <property type="entry name" value="Domain of unknown function DUF1541"/>
    <property type="match status" value="1"/>
</dbReference>
<feature type="region of interest" description="Disordered" evidence="1">
    <location>
        <begin position="37"/>
        <end position="100"/>
    </location>
</feature>
<comment type="caution">
    <text evidence="3">The sequence shown here is derived from an EMBL/GenBank/DDBJ whole genome shotgun (WGS) entry which is preliminary data.</text>
</comment>
<accession>A0A934Q7W0</accession>
<protein>
    <submittedName>
        <fullName evidence="3">DUF1541 domain-containing protein</fullName>
    </submittedName>
</protein>